<sequence length="68" mass="7329">MIGVEEAVEKRVKSLVAADEPVTPGILYVGVATVTGSIFARNCGLFTRALLPPTLLVLSLNHFLRYEA</sequence>
<evidence type="ECO:0000313" key="3">
    <source>
        <dbReference type="Proteomes" id="UP000287166"/>
    </source>
</evidence>
<dbReference type="Pfam" id="PF09769">
    <property type="entry name" value="ApoO"/>
    <property type="match status" value="1"/>
</dbReference>
<comment type="caution">
    <text evidence="2">The sequence shown here is derived from an EMBL/GenBank/DDBJ whole genome shotgun (WGS) entry which is preliminary data.</text>
</comment>
<dbReference type="InterPro" id="IPR019166">
    <property type="entry name" value="MIC26/MIC27"/>
</dbReference>
<protein>
    <recommendedName>
        <fullName evidence="1">MICOS complex subunit</fullName>
    </recommendedName>
</protein>
<dbReference type="Proteomes" id="UP000287166">
    <property type="component" value="Unassembled WGS sequence"/>
</dbReference>
<dbReference type="PANTHER" id="PTHR28268:SF1">
    <property type="entry name" value="MICOS SUBUNIT MIC26"/>
    <property type="match status" value="1"/>
</dbReference>
<comment type="function">
    <text evidence="1">Component of the MICOS complex, a large protein complex of the mitochondrial inner membrane that plays crucial roles in the maintenance of crista junctions, inner membrane architecture, and formation of contact sites to the outer membrane.</text>
</comment>
<dbReference type="GO" id="GO:0044284">
    <property type="term" value="C:mitochondrial crista junction"/>
    <property type="evidence" value="ECO:0007669"/>
    <property type="project" value="TreeGrafter"/>
</dbReference>
<dbReference type="InterPro" id="IPR033181">
    <property type="entry name" value="Mic26_fungi"/>
</dbReference>
<keyword evidence="1" id="KW-0496">Mitochondrion</keyword>
<dbReference type="InParanoid" id="A0A401G9N4"/>
<dbReference type="OrthoDB" id="2399148at2759"/>
<evidence type="ECO:0000256" key="1">
    <source>
        <dbReference type="RuleBase" id="RU363021"/>
    </source>
</evidence>
<comment type="subcellular location">
    <subcellularLocation>
        <location evidence="1">Mitochondrion inner membrane</location>
    </subcellularLocation>
</comment>
<keyword evidence="3" id="KW-1185">Reference proteome</keyword>
<comment type="subunit">
    <text evidence="1">Component of the mitochondrial contact site and cristae organizing system (MICOS) complex.</text>
</comment>
<dbReference type="GeneID" id="38775784"/>
<organism evidence="2 3">
    <name type="scientific">Sparassis crispa</name>
    <dbReference type="NCBI Taxonomy" id="139825"/>
    <lineage>
        <taxon>Eukaryota</taxon>
        <taxon>Fungi</taxon>
        <taxon>Dikarya</taxon>
        <taxon>Basidiomycota</taxon>
        <taxon>Agaricomycotina</taxon>
        <taxon>Agaricomycetes</taxon>
        <taxon>Polyporales</taxon>
        <taxon>Sparassidaceae</taxon>
        <taxon>Sparassis</taxon>
    </lineage>
</organism>
<keyword evidence="1" id="KW-0999">Mitochondrion inner membrane</keyword>
<dbReference type="EMBL" id="BFAD01000002">
    <property type="protein sequence ID" value="GBE78867.1"/>
    <property type="molecule type" value="Genomic_DNA"/>
</dbReference>
<reference evidence="2 3" key="1">
    <citation type="journal article" date="2018" name="Sci. Rep.">
        <title>Genome sequence of the cauliflower mushroom Sparassis crispa (Hanabiratake) and its association with beneficial usage.</title>
        <authorList>
            <person name="Kiyama R."/>
            <person name="Furutani Y."/>
            <person name="Kawaguchi K."/>
            <person name="Nakanishi T."/>
        </authorList>
    </citation>
    <scope>NUCLEOTIDE SEQUENCE [LARGE SCALE GENOMIC DNA]</scope>
</reference>
<proteinExistence type="predicted"/>
<dbReference type="PANTHER" id="PTHR28268">
    <property type="entry name" value="MICOS SUBUNIT MIC26"/>
    <property type="match status" value="1"/>
</dbReference>
<evidence type="ECO:0000313" key="2">
    <source>
        <dbReference type="EMBL" id="GBE78867.1"/>
    </source>
</evidence>
<dbReference type="STRING" id="139825.A0A401G9N4"/>
<name>A0A401G9N4_9APHY</name>
<keyword evidence="1" id="KW-0472">Membrane</keyword>
<dbReference type="AlphaFoldDB" id="A0A401G9N4"/>
<dbReference type="GO" id="GO:0061617">
    <property type="term" value="C:MICOS complex"/>
    <property type="evidence" value="ECO:0007669"/>
    <property type="project" value="UniProtKB-UniRule"/>
</dbReference>
<gene>
    <name evidence="2" type="ORF">SCP_0200640</name>
</gene>
<dbReference type="GO" id="GO:0042407">
    <property type="term" value="P:cristae formation"/>
    <property type="evidence" value="ECO:0007669"/>
    <property type="project" value="InterPro"/>
</dbReference>
<dbReference type="RefSeq" id="XP_027609780.1">
    <property type="nucleotide sequence ID" value="XM_027753979.1"/>
</dbReference>
<accession>A0A401G9N4</accession>